<dbReference type="SMART" id="SM00320">
    <property type="entry name" value="WD40"/>
    <property type="match status" value="4"/>
</dbReference>
<dbReference type="PANTHER" id="PTHR11977">
    <property type="entry name" value="VILLIN"/>
    <property type="match status" value="1"/>
</dbReference>
<dbReference type="CDD" id="cd00821">
    <property type="entry name" value="PH"/>
    <property type="match status" value="1"/>
</dbReference>
<dbReference type="Pfam" id="PF16300">
    <property type="entry name" value="WD40_4"/>
    <property type="match status" value="1"/>
</dbReference>
<dbReference type="GO" id="GO:0005546">
    <property type="term" value="F:phosphatidylinositol-4,5-bisphosphate binding"/>
    <property type="evidence" value="ECO:0000318"/>
    <property type="project" value="GO_Central"/>
</dbReference>
<evidence type="ECO:0000313" key="7">
    <source>
        <dbReference type="EMBL" id="EGC37711.1"/>
    </source>
</evidence>
<dbReference type="GO" id="GO:0046956">
    <property type="term" value="P:positive phototaxis"/>
    <property type="evidence" value="ECO:0007669"/>
    <property type="project" value="EnsemblProtists"/>
</dbReference>
<dbReference type="CDD" id="cd11288">
    <property type="entry name" value="gelsolin_S5_like"/>
    <property type="match status" value="1"/>
</dbReference>
<evidence type="ECO:0000256" key="1">
    <source>
        <dbReference type="ARBA" id="ARBA00022574"/>
    </source>
</evidence>
<reference evidence="8" key="1">
    <citation type="journal article" date="2011" name="Genome Biol.">
        <title>Comparative genomics of the social amoebae Dictyostelium discoideum and Dictyostelium purpureum.</title>
        <authorList>
            <consortium name="US DOE Joint Genome Institute (JGI-PGF)"/>
            <person name="Sucgang R."/>
            <person name="Kuo A."/>
            <person name="Tian X."/>
            <person name="Salerno W."/>
            <person name="Parikh A."/>
            <person name="Feasley C.L."/>
            <person name="Dalin E."/>
            <person name="Tu H."/>
            <person name="Huang E."/>
            <person name="Barry K."/>
            <person name="Lindquist E."/>
            <person name="Shapiro H."/>
            <person name="Bruce D."/>
            <person name="Schmutz J."/>
            <person name="Salamov A."/>
            <person name="Fey P."/>
            <person name="Gaudet P."/>
            <person name="Anjard C."/>
            <person name="Babu M.M."/>
            <person name="Basu S."/>
            <person name="Bushmanova Y."/>
            <person name="van der Wel H."/>
            <person name="Katoh-Kurasawa M."/>
            <person name="Dinh C."/>
            <person name="Coutinho P.M."/>
            <person name="Saito T."/>
            <person name="Elias M."/>
            <person name="Schaap P."/>
            <person name="Kay R.R."/>
            <person name="Henrissat B."/>
            <person name="Eichinger L."/>
            <person name="Rivero F."/>
            <person name="Putnam N.H."/>
            <person name="West C.M."/>
            <person name="Loomis W.F."/>
            <person name="Chisholm R.L."/>
            <person name="Shaulsky G."/>
            <person name="Strassmann J.E."/>
            <person name="Queller D.C."/>
            <person name="Kuspa A."/>
            <person name="Grigoriev I.V."/>
        </authorList>
    </citation>
    <scope>NUCLEOTIDE SEQUENCE [LARGE SCALE GENOMIC DNA]</scope>
    <source>
        <strain evidence="8">QSDP1</strain>
    </source>
</reference>
<dbReference type="Pfam" id="PF00626">
    <property type="entry name" value="Gelsolin"/>
    <property type="match status" value="4"/>
</dbReference>
<dbReference type="FunFam" id="3.40.20.10:FF:000031">
    <property type="entry name" value="protein flightless-1 homolog isoform X1"/>
    <property type="match status" value="1"/>
</dbReference>
<feature type="compositionally biased region" description="Low complexity" evidence="4">
    <location>
        <begin position="671"/>
        <end position="698"/>
    </location>
</feature>
<feature type="compositionally biased region" description="Polar residues" evidence="4">
    <location>
        <begin position="552"/>
        <end position="561"/>
    </location>
</feature>
<evidence type="ECO:0008006" key="9">
    <source>
        <dbReference type="Google" id="ProtNLM"/>
    </source>
</evidence>
<dbReference type="GO" id="GO:0005737">
    <property type="term" value="C:cytoplasm"/>
    <property type="evidence" value="ECO:0000318"/>
    <property type="project" value="GO_Central"/>
</dbReference>
<dbReference type="InterPro" id="IPR019775">
    <property type="entry name" value="WD40_repeat_CS"/>
</dbReference>
<dbReference type="SMART" id="SM00153">
    <property type="entry name" value="VHP"/>
    <property type="match status" value="1"/>
</dbReference>
<feature type="compositionally biased region" description="Low complexity" evidence="4">
    <location>
        <begin position="599"/>
        <end position="633"/>
    </location>
</feature>
<evidence type="ECO:0000259" key="5">
    <source>
        <dbReference type="PROSITE" id="PS50003"/>
    </source>
</evidence>
<dbReference type="GO" id="GO:0015629">
    <property type="term" value="C:actin cytoskeleton"/>
    <property type="evidence" value="ECO:0000318"/>
    <property type="project" value="GO_Central"/>
</dbReference>
<keyword evidence="8" id="KW-1185">Reference proteome</keyword>
<dbReference type="Gene3D" id="2.130.10.10">
    <property type="entry name" value="YVTN repeat-like/Quinoprotein amine dehydrogenase"/>
    <property type="match status" value="1"/>
</dbReference>
<dbReference type="InParanoid" id="F0ZE89"/>
<feature type="region of interest" description="Disordered" evidence="4">
    <location>
        <begin position="550"/>
        <end position="698"/>
    </location>
</feature>
<dbReference type="SUPFAM" id="SSF50729">
    <property type="entry name" value="PH domain-like"/>
    <property type="match status" value="3"/>
</dbReference>
<dbReference type="InterPro" id="IPR015048">
    <property type="entry name" value="DUF1899"/>
</dbReference>
<dbReference type="OrthoDB" id="6375767at2759"/>
<dbReference type="GO" id="GO:0008154">
    <property type="term" value="P:actin polymerization or depolymerization"/>
    <property type="evidence" value="ECO:0000318"/>
    <property type="project" value="GO_Central"/>
</dbReference>
<dbReference type="InterPro" id="IPR001680">
    <property type="entry name" value="WD40_rpt"/>
</dbReference>
<dbReference type="Pfam" id="PF00400">
    <property type="entry name" value="WD40"/>
    <property type="match status" value="1"/>
</dbReference>
<dbReference type="SMART" id="SM00233">
    <property type="entry name" value="PH"/>
    <property type="match status" value="3"/>
</dbReference>
<dbReference type="PANTHER" id="PTHR11977:SF125">
    <property type="entry name" value="VILLIDIN"/>
    <property type="match status" value="1"/>
</dbReference>
<dbReference type="CDD" id="cd11292">
    <property type="entry name" value="gelsolin_S3_like"/>
    <property type="match status" value="1"/>
</dbReference>
<dbReference type="GO" id="GO:0005794">
    <property type="term" value="C:Golgi apparatus"/>
    <property type="evidence" value="ECO:0007669"/>
    <property type="project" value="EnsemblProtists"/>
</dbReference>
<dbReference type="KEGG" id="dpp:DICPUDRAFT_46298"/>
<protein>
    <recommendedName>
        <fullName evidence="9">Villin</fullName>
    </recommendedName>
</protein>
<accession>F0ZE89</accession>
<dbReference type="InterPro" id="IPR007123">
    <property type="entry name" value="Gelsolin-like_dom"/>
</dbReference>
<feature type="compositionally biased region" description="Polar residues" evidence="4">
    <location>
        <begin position="634"/>
        <end position="650"/>
    </location>
</feature>
<dbReference type="PROSITE" id="PS50082">
    <property type="entry name" value="WD_REPEATS_2"/>
    <property type="match status" value="2"/>
</dbReference>
<dbReference type="Pfam" id="PF02209">
    <property type="entry name" value="VHP"/>
    <property type="match status" value="1"/>
</dbReference>
<dbReference type="STRING" id="5786.F0ZE89"/>
<organism evidence="7 8">
    <name type="scientific">Dictyostelium purpureum</name>
    <name type="common">Slime mold</name>
    <dbReference type="NCBI Taxonomy" id="5786"/>
    <lineage>
        <taxon>Eukaryota</taxon>
        <taxon>Amoebozoa</taxon>
        <taxon>Evosea</taxon>
        <taxon>Eumycetozoa</taxon>
        <taxon>Dictyostelia</taxon>
        <taxon>Dictyosteliales</taxon>
        <taxon>Dictyosteliaceae</taxon>
        <taxon>Dictyostelium</taxon>
    </lineage>
</organism>
<dbReference type="RefSeq" id="XP_003285732.1">
    <property type="nucleotide sequence ID" value="XM_003285684.1"/>
</dbReference>
<dbReference type="InterPro" id="IPR036886">
    <property type="entry name" value="Villin_headpiece_dom_sf"/>
</dbReference>
<dbReference type="GO" id="GO:0031153">
    <property type="term" value="P:slug development involved in sorocarp development"/>
    <property type="evidence" value="ECO:0007669"/>
    <property type="project" value="EnsemblProtists"/>
</dbReference>
<gene>
    <name evidence="7" type="ORF">DICPUDRAFT_46298</name>
</gene>
<dbReference type="PROSITE" id="PS50003">
    <property type="entry name" value="PH_DOMAIN"/>
    <property type="match status" value="3"/>
</dbReference>
<dbReference type="SMART" id="SM01167">
    <property type="entry name" value="DUF1900"/>
    <property type="match status" value="1"/>
</dbReference>
<feature type="compositionally biased region" description="Polar residues" evidence="4">
    <location>
        <begin position="657"/>
        <end position="666"/>
    </location>
</feature>
<keyword evidence="2" id="KW-0677">Repeat</keyword>
<feature type="compositionally biased region" description="Polar residues" evidence="4">
    <location>
        <begin position="568"/>
        <end position="587"/>
    </location>
</feature>
<dbReference type="InterPro" id="IPR007122">
    <property type="entry name" value="Villin/Gelsolin"/>
</dbReference>
<dbReference type="CDD" id="cd11289">
    <property type="entry name" value="gelsolin_S2_like"/>
    <property type="match status" value="1"/>
</dbReference>
<dbReference type="GeneID" id="10499224"/>
<dbReference type="GO" id="GO:0051015">
    <property type="term" value="F:actin filament binding"/>
    <property type="evidence" value="ECO:0000318"/>
    <property type="project" value="GO_Central"/>
</dbReference>
<feature type="domain" description="PH" evidence="5">
    <location>
        <begin position="705"/>
        <end position="806"/>
    </location>
</feature>
<evidence type="ECO:0000256" key="4">
    <source>
        <dbReference type="SAM" id="MobiDB-lite"/>
    </source>
</evidence>
<sequence length="1666" mass="187217">MEYKSSLDKPIVRDSKVRNVFHKVCKKELFYTNLKVNTQSEELLKSSKRLFAYPSLVGGGSCLAINKIENHGKSADTPFCIKGHTDPISCFEFSNFNDHVVATGSRDCTIKIWEVPEEGLKENLVTPLISLPKQSKRITGVYFHPSVDSLFVSSSMDYSIDLWDLAQDNGAVVQKLTGNEDLVMSVGWNTWSGGERLATSSRDKKMRLYDPRSSNTPIATVSTHEGAQGFKLTWADSNGLDLLCTVGANKAAQRQLFIWDPRQLQGAQGPVVSKNVTTDSSILSPYYDYATNILYLGGKGDGIYYYELEKKDAHLIGKAAFGNATQSAISLLPKSVVDVNLCEIDRFLRLTNNCVEMVSFIVPRKSQLFQEDIFPPSPSGDPTTDCSLWFQDKNLKVIPHTTSMKPEGATSIYDVSEEEGGKSKQKDKLEQLQSNTLNNKETFITEGIVKQDIEGWLFNTYEPRYLKIVKDKIYCFLNEDSAQANWEVAINNIKYVDIYQDPNSGEKLDPEWATRFNIILSNGKEYRMECGSIEQRDAWTTSINAHKEMKTQLDSQNTSPTLGEFHLVNTTPNNAASPMNISENNNKALPKFGAPPPSSSSKPPLLPPSSSSPSTSSPSTSSPSTTPGSGTPTATRHSVLSRNPSYTSLKLSGGMSKPSTPNNNAVASPLSISANNGGGSLNNSTGMSAPSSSSLSSSTGIKQNEIVIEGALTELVPGLLWNSNVEKWYVVSEGMLYGYKNKQLKALDPIETIHLEKAISAHKTKEIFTIQGFSFQLSTPNRIIHLLSKTKEERSSWLSVLKQNLKSSGESKPAKLTRTPTTEELVSAPLDDENNTNEGGIEEEEEEEQLEGQMQRKLPGIFSMWGQCFVSLLAEDLFVSKNKISTAPELRIQLSSISAIKKNSPNEFTLFDGNNAVVCNFRTILPTEDFDDCKRWIEGLEAARKRSIDIIKMFGINEKEVLSSSEISHEEENLARFLDINAIKNGKQKVLIQVKGKRKIRVRVVKLSSSSLNTHNSFILDAGPRIFVWAGSKASRVNKAKALDFANRIRQKERGGKSTLIQFDENRGDDQSMDFWDILGGKPTSPIATTPTPEEQDAENIKTSIYRIGLDSKKNSLRARLAWEGSDWRLPNKEILNTKFVFVIDCVSEIFIWVGKESSSMQRKMAIKVALVLQAQSDRTDWTKITRVNEFGENNLFKEKFANYPGMLPISTTKQEIKNYVATQKAEHKLEVLSGRLNTPFVDNEVIFTNESGRIKIWKIEDYEKIDHPQSLYSNFYSGDSYIVLYTYMLNNKEAHVIYYYLGRDSTINEKGTSAYLTVDLQESLTGSCVQVRVVQNKECRNFLNLFKGKMITHKGKFNKYDANQTALYQVKGKDSIDCRAVQVDASSSMLNTLNSYVLTNGKDKVFIWNGKFSLEVQQQTSNNIARILAESNNKEIITIREGQETDDFWSLIGGDKSLDKYFNSLTIQQSTIPTSFNYESRLFICNNSSGINEINEESPFSQDDLEIGSACILDVQSHIYIWLGTRCAHRAKRASMEAVLDFIKKSKFGHSMEHTKVQIIEPFHEPIEFRAYFRSWCTSKYPKNKLPLVEKPAIDVNIILKDYLKEIYSYEELLADPLPAGVDSTKLENYLSDEEFEKVFNMKRSEWEKIPTWKREPIKKSLYLF</sequence>
<dbReference type="VEuPathDB" id="AmoebaDB:DICPUDRAFT_46298"/>
<feature type="domain" description="PH" evidence="5">
    <location>
        <begin position="847"/>
        <end position="945"/>
    </location>
</feature>
<dbReference type="SUPFAM" id="SSF50978">
    <property type="entry name" value="WD40 repeat-like"/>
    <property type="match status" value="1"/>
</dbReference>
<evidence type="ECO:0000256" key="3">
    <source>
        <dbReference type="PROSITE-ProRule" id="PRU00221"/>
    </source>
</evidence>
<feature type="repeat" description="WD" evidence="3">
    <location>
        <begin position="81"/>
        <end position="115"/>
    </location>
</feature>
<name>F0ZE89_DICPU</name>
<feature type="domain" description="HP" evidence="6">
    <location>
        <begin position="1603"/>
        <end position="1666"/>
    </location>
</feature>
<keyword evidence="1 3" id="KW-0853">WD repeat</keyword>
<dbReference type="InterPro" id="IPR003128">
    <property type="entry name" value="Villin_headpiece"/>
</dbReference>
<feature type="region of interest" description="Disordered" evidence="4">
    <location>
        <begin position="809"/>
        <end position="853"/>
    </location>
</feature>
<dbReference type="SUPFAM" id="SSF47050">
    <property type="entry name" value="VHP, Villin headpiece domain"/>
    <property type="match status" value="1"/>
</dbReference>
<dbReference type="InterPro" id="IPR036322">
    <property type="entry name" value="WD40_repeat_dom_sf"/>
</dbReference>
<evidence type="ECO:0000313" key="8">
    <source>
        <dbReference type="Proteomes" id="UP000001064"/>
    </source>
</evidence>
<dbReference type="Proteomes" id="UP000001064">
    <property type="component" value="Unassembled WGS sequence"/>
</dbReference>
<proteinExistence type="predicted"/>
<dbReference type="CDD" id="cd11291">
    <property type="entry name" value="gelsolin_S6_like"/>
    <property type="match status" value="1"/>
</dbReference>
<dbReference type="SMART" id="SM00262">
    <property type="entry name" value="GEL"/>
    <property type="match status" value="5"/>
</dbReference>
<evidence type="ECO:0000256" key="2">
    <source>
        <dbReference type="ARBA" id="ARBA00022737"/>
    </source>
</evidence>
<feature type="domain" description="PH" evidence="5">
    <location>
        <begin position="442"/>
        <end position="548"/>
    </location>
</feature>
<dbReference type="SMART" id="SM01166">
    <property type="entry name" value="DUF1899"/>
    <property type="match status" value="1"/>
</dbReference>
<dbReference type="PROSITE" id="PS00678">
    <property type="entry name" value="WD_REPEATS_1"/>
    <property type="match status" value="1"/>
</dbReference>
<dbReference type="InterPro" id="IPR029006">
    <property type="entry name" value="ADF-H/Gelsolin-like_dom_sf"/>
</dbReference>
<dbReference type="eggNOG" id="KOG0303">
    <property type="taxonomic scope" value="Eukaryota"/>
</dbReference>
<dbReference type="InterPro" id="IPR011993">
    <property type="entry name" value="PH-like_dom_sf"/>
</dbReference>
<dbReference type="PRINTS" id="PR00597">
    <property type="entry name" value="GELSOLIN"/>
</dbReference>
<dbReference type="Pfam" id="PF00169">
    <property type="entry name" value="PH"/>
    <property type="match status" value="1"/>
</dbReference>
<dbReference type="eggNOG" id="KOG0443">
    <property type="taxonomic scope" value="Eukaryota"/>
</dbReference>
<dbReference type="PROSITE" id="PS51089">
    <property type="entry name" value="HP"/>
    <property type="match status" value="1"/>
</dbReference>
<dbReference type="Pfam" id="PF08953">
    <property type="entry name" value="DUF1899"/>
    <property type="match status" value="1"/>
</dbReference>
<dbReference type="Gene3D" id="1.10.950.10">
    <property type="entry name" value="Villin headpiece domain"/>
    <property type="match status" value="1"/>
</dbReference>
<feature type="compositionally biased region" description="Acidic residues" evidence="4">
    <location>
        <begin position="830"/>
        <end position="850"/>
    </location>
</feature>
<feature type="repeat" description="WD" evidence="3">
    <location>
        <begin position="131"/>
        <end position="173"/>
    </location>
</feature>
<dbReference type="InterPro" id="IPR001849">
    <property type="entry name" value="PH_domain"/>
</dbReference>
<dbReference type="Gene3D" id="2.30.29.30">
    <property type="entry name" value="Pleckstrin-homology domain (PH domain)/Phosphotyrosine-binding domain (PTB)"/>
    <property type="match status" value="1"/>
</dbReference>
<dbReference type="GO" id="GO:0051016">
    <property type="term" value="P:barbed-end actin filament capping"/>
    <property type="evidence" value="ECO:0000318"/>
    <property type="project" value="GO_Central"/>
</dbReference>
<dbReference type="EMBL" id="GL870992">
    <property type="protein sequence ID" value="EGC37711.1"/>
    <property type="molecule type" value="Genomic_DNA"/>
</dbReference>
<evidence type="ECO:0000259" key="6">
    <source>
        <dbReference type="PROSITE" id="PS51089"/>
    </source>
</evidence>
<dbReference type="GO" id="GO:0051014">
    <property type="term" value="P:actin filament severing"/>
    <property type="evidence" value="ECO:0000318"/>
    <property type="project" value="GO_Central"/>
</dbReference>
<dbReference type="GO" id="GO:0005783">
    <property type="term" value="C:endoplasmic reticulum"/>
    <property type="evidence" value="ECO:0007669"/>
    <property type="project" value="EnsemblProtists"/>
</dbReference>
<dbReference type="Gene3D" id="3.40.20.10">
    <property type="entry name" value="Severin"/>
    <property type="match status" value="5"/>
</dbReference>
<dbReference type="OMA" id="YPGMLPI"/>
<dbReference type="PROSITE" id="PS50294">
    <property type="entry name" value="WD_REPEATS_REGION"/>
    <property type="match status" value="2"/>
</dbReference>
<dbReference type="InterPro" id="IPR015943">
    <property type="entry name" value="WD40/YVTN_repeat-like_dom_sf"/>
</dbReference>
<dbReference type="SUPFAM" id="SSF55753">
    <property type="entry name" value="Actin depolymerizing proteins"/>
    <property type="match status" value="5"/>
</dbReference>
<dbReference type="CDD" id="cd11293">
    <property type="entry name" value="gelsolin_S4_like"/>
    <property type="match status" value="1"/>
</dbReference>